<dbReference type="PRINTS" id="PR00314">
    <property type="entry name" value="CLATHRINADPT"/>
</dbReference>
<reference evidence="7 8" key="1">
    <citation type="submission" date="2022-07" db="EMBL/GenBank/DDBJ databases">
        <title>Genome-wide signatures of adaptation to extreme environments.</title>
        <authorList>
            <person name="Cho C.H."/>
            <person name="Yoon H.S."/>
        </authorList>
    </citation>
    <scope>NUCLEOTIDE SEQUENCE [LARGE SCALE GENOMIC DNA]</scope>
    <source>
        <strain evidence="7 8">108.79 E11</strain>
    </source>
</reference>
<gene>
    <name evidence="7" type="ORF">GAYE_SCF00G1732</name>
</gene>
<name>A0AAV9I9D0_9RHOD</name>
<keyword evidence="8" id="KW-1185">Reference proteome</keyword>
<dbReference type="SUPFAM" id="SSF64356">
    <property type="entry name" value="SNARE-like"/>
    <property type="match status" value="1"/>
</dbReference>
<dbReference type="GO" id="GO:0012505">
    <property type="term" value="C:endomembrane system"/>
    <property type="evidence" value="ECO:0007669"/>
    <property type="project" value="UniProtKB-SubCell"/>
</dbReference>
<dbReference type="GO" id="GO:0030131">
    <property type="term" value="C:clathrin adaptor complex"/>
    <property type="evidence" value="ECO:0007669"/>
    <property type="project" value="UniProtKB-UniRule"/>
</dbReference>
<evidence type="ECO:0000313" key="8">
    <source>
        <dbReference type="Proteomes" id="UP001300502"/>
    </source>
</evidence>
<evidence type="ECO:0000256" key="3">
    <source>
        <dbReference type="ARBA" id="ARBA00022927"/>
    </source>
</evidence>
<keyword evidence="3 5" id="KW-0653">Protein transport</keyword>
<comment type="subcellular location">
    <subcellularLocation>
        <location evidence="1">Endomembrane system</location>
    </subcellularLocation>
</comment>
<evidence type="ECO:0000256" key="5">
    <source>
        <dbReference type="PIRNR" id="PIRNR005992"/>
    </source>
</evidence>
<dbReference type="FunFam" id="3.30.450.60:FF:000002">
    <property type="entry name" value="AP-2 complex subunit mu, putative"/>
    <property type="match status" value="1"/>
</dbReference>
<dbReference type="Proteomes" id="UP001300502">
    <property type="component" value="Unassembled WGS sequence"/>
</dbReference>
<dbReference type="PANTHER" id="PTHR10529">
    <property type="entry name" value="AP COMPLEX SUBUNIT MU"/>
    <property type="match status" value="1"/>
</dbReference>
<dbReference type="EMBL" id="JANCYU010000020">
    <property type="protein sequence ID" value="KAK4523836.1"/>
    <property type="molecule type" value="Genomic_DNA"/>
</dbReference>
<dbReference type="InterPro" id="IPR028565">
    <property type="entry name" value="MHD"/>
</dbReference>
<dbReference type="InterPro" id="IPR022775">
    <property type="entry name" value="AP_mu_sigma_su"/>
</dbReference>
<dbReference type="CDD" id="cd14837">
    <property type="entry name" value="AP3_Mu_N"/>
    <property type="match status" value="1"/>
</dbReference>
<comment type="similarity">
    <text evidence="5">Belongs to the adaptor complexes medium subunit family.</text>
</comment>
<evidence type="ECO:0000256" key="4">
    <source>
        <dbReference type="ARBA" id="ARBA00023136"/>
    </source>
</evidence>
<dbReference type="GO" id="GO:0006886">
    <property type="term" value="P:intracellular protein transport"/>
    <property type="evidence" value="ECO:0007669"/>
    <property type="project" value="UniProtKB-UniRule"/>
</dbReference>
<proteinExistence type="inferred from homology"/>
<feature type="domain" description="MHD" evidence="6">
    <location>
        <begin position="177"/>
        <end position="417"/>
    </location>
</feature>
<dbReference type="Gene3D" id="2.60.40.1170">
    <property type="entry name" value="Mu homology domain, subdomain B"/>
    <property type="match status" value="2"/>
</dbReference>
<evidence type="ECO:0000259" key="6">
    <source>
        <dbReference type="PROSITE" id="PS51072"/>
    </source>
</evidence>
<dbReference type="PROSITE" id="PS51072">
    <property type="entry name" value="MHD"/>
    <property type="match status" value="1"/>
</dbReference>
<dbReference type="InterPro" id="IPR050431">
    <property type="entry name" value="Adaptor_comp_med_subunit"/>
</dbReference>
<dbReference type="GO" id="GO:0016192">
    <property type="term" value="P:vesicle-mediated transport"/>
    <property type="evidence" value="ECO:0007669"/>
    <property type="project" value="InterPro"/>
</dbReference>
<dbReference type="Pfam" id="PF00928">
    <property type="entry name" value="Adap_comp_sub"/>
    <property type="match status" value="1"/>
</dbReference>
<dbReference type="Pfam" id="PF01217">
    <property type="entry name" value="Clat_adaptor_s"/>
    <property type="match status" value="1"/>
</dbReference>
<dbReference type="SUPFAM" id="SSF49447">
    <property type="entry name" value="Second domain of Mu2 adaptin subunit (ap50) of ap2 adaptor"/>
    <property type="match status" value="1"/>
</dbReference>
<evidence type="ECO:0000256" key="1">
    <source>
        <dbReference type="ARBA" id="ARBA00004308"/>
    </source>
</evidence>
<dbReference type="Gene3D" id="3.30.450.60">
    <property type="match status" value="1"/>
</dbReference>
<dbReference type="InterPro" id="IPR011012">
    <property type="entry name" value="Longin-like_dom_sf"/>
</dbReference>
<accession>A0AAV9I9D0</accession>
<evidence type="ECO:0000256" key="2">
    <source>
        <dbReference type="ARBA" id="ARBA00022448"/>
    </source>
</evidence>
<dbReference type="PIRSF" id="PIRSF005992">
    <property type="entry name" value="Clathrin_mu"/>
    <property type="match status" value="1"/>
</dbReference>
<keyword evidence="2 5" id="KW-0813">Transport</keyword>
<sequence length="419" mass="47600">MLLSLFLINSSGEVIIEKSWKTEHTRRVCDLFWQEVLKVSSPEELAPLLHFPKFDIAHIYTCGIFLVSTVRNTLQSTSALELLHRLVDTFVDYFGEFNEHAIKENFVTVYEIIEEVLDHGFPFTVNIASLKELVPPPSLLSRMIGSVTGSSLSRKDMSEWNSHKRVSWRNPNIRYAHNEIFIDIIEEVSAILDSKGHCIHSGISGNIVVNCRLSGMPELSLHLNDSSLAKHSFVHPCVRYGRFIREGVVSFVPPDGVFQLLKYELWKAPYVPITLEPQYSVDKERKRGRLQLTLDIRGCGGKPCEEITVSIPFRNTMNVTNLNVTRGTVRYDSQLELCKWNLVNVDSARTLALTAELSSNQDKCLLPMSISCILVDFRIVGLALSNLSVHQLTVLNESYKPYKGLRRITKSGTYEIRPY</sequence>
<evidence type="ECO:0000313" key="7">
    <source>
        <dbReference type="EMBL" id="KAK4523836.1"/>
    </source>
</evidence>
<dbReference type="AlphaFoldDB" id="A0AAV9I9D0"/>
<keyword evidence="4" id="KW-0472">Membrane</keyword>
<comment type="caution">
    <text evidence="7">The sequence shown here is derived from an EMBL/GenBank/DDBJ whole genome shotgun (WGS) entry which is preliminary data.</text>
</comment>
<dbReference type="InterPro" id="IPR036168">
    <property type="entry name" value="AP2_Mu_C_sf"/>
</dbReference>
<dbReference type="InterPro" id="IPR001392">
    <property type="entry name" value="Clathrin_mu"/>
</dbReference>
<protein>
    <recommendedName>
        <fullName evidence="6">MHD domain-containing protein</fullName>
    </recommendedName>
</protein>
<organism evidence="7 8">
    <name type="scientific">Galdieria yellowstonensis</name>
    <dbReference type="NCBI Taxonomy" id="3028027"/>
    <lineage>
        <taxon>Eukaryota</taxon>
        <taxon>Rhodophyta</taxon>
        <taxon>Bangiophyceae</taxon>
        <taxon>Galdieriales</taxon>
        <taxon>Galdieriaceae</taxon>
        <taxon>Galdieria</taxon>
    </lineage>
</organism>